<accession>A0A839TB92</accession>
<keyword evidence="2" id="KW-1185">Reference proteome</keyword>
<dbReference type="EMBL" id="JACHXI010000021">
    <property type="protein sequence ID" value="MBB3104883.1"/>
    <property type="molecule type" value="Genomic_DNA"/>
</dbReference>
<dbReference type="Gene3D" id="3.60.160.10">
    <property type="entry name" value="Mitochondrial biogenesis AIM24"/>
    <property type="match status" value="1"/>
</dbReference>
<name>A0A839TB92_AZOMA</name>
<dbReference type="NCBIfam" id="TIGR00266">
    <property type="entry name" value="TIGR00266 family protein"/>
    <property type="match status" value="1"/>
</dbReference>
<protein>
    <submittedName>
        <fullName evidence="1">Uncharacterized protein (TIGR00266 family)</fullName>
    </submittedName>
</protein>
<dbReference type="SUPFAM" id="SSF51219">
    <property type="entry name" value="TRAP-like"/>
    <property type="match status" value="1"/>
</dbReference>
<evidence type="ECO:0000313" key="1">
    <source>
        <dbReference type="EMBL" id="MBB3104883.1"/>
    </source>
</evidence>
<reference evidence="1 2" key="1">
    <citation type="submission" date="2020-08" db="EMBL/GenBank/DDBJ databases">
        <title>Genomic Encyclopedia of Type Strains, Phase III (KMG-III): the genomes of soil and plant-associated and newly described type strains.</title>
        <authorList>
            <person name="Whitman W."/>
        </authorList>
    </citation>
    <scope>NUCLEOTIDE SEQUENCE [LARGE SCALE GENOMIC DNA]</scope>
    <source>
        <strain evidence="1 2">CECT 4462</strain>
    </source>
</reference>
<dbReference type="InterPro" id="IPR016031">
    <property type="entry name" value="Trp_RNA-bd_attenuator-like_dom"/>
</dbReference>
<dbReference type="Pfam" id="PF01987">
    <property type="entry name" value="AIM24"/>
    <property type="match status" value="1"/>
</dbReference>
<comment type="caution">
    <text evidence="1">The sequence shown here is derived from an EMBL/GenBank/DDBJ whole genome shotgun (WGS) entry which is preliminary data.</text>
</comment>
<dbReference type="AlphaFoldDB" id="A0A839TB92"/>
<proteinExistence type="predicted"/>
<dbReference type="PANTHER" id="PTHR43657:SF1">
    <property type="entry name" value="ALTERED INHERITANCE OF MITOCHONDRIA PROTEIN 24, MITOCHONDRIAL"/>
    <property type="match status" value="1"/>
</dbReference>
<dbReference type="PANTHER" id="PTHR43657">
    <property type="entry name" value="TRYPTOPHAN RNA-BINDING ATTENUATOR PROTEIN-LIKE PROTEIN"/>
    <property type="match status" value="1"/>
</dbReference>
<dbReference type="Proteomes" id="UP000549250">
    <property type="component" value="Unassembled WGS sequence"/>
</dbReference>
<dbReference type="InterPro" id="IPR036983">
    <property type="entry name" value="AIM24_sf"/>
</dbReference>
<sequence length="231" mass="24234">MSTFTVVEGRDPLLSVELAYGEKVIAESNAMVMHDGLVSVEGRMSGGLMASLMRSFANDESFFIQQIEGISKTGQGQIMLAPQAPGDIKVLNVSGGDQYILNRGCFLACDAGVSIENRMNSLGSALFGDTGGFVIMQTSGSGQVAVSGFGQIFEAAIEPGQELVIDNGHLVAWSTGLRHEISAAASGKGMFGRMLSSAKSGEFMVLRFTGHGKVLVASRNLSAYLAGLSPR</sequence>
<dbReference type="RefSeq" id="WP_183167739.1">
    <property type="nucleotide sequence ID" value="NZ_JACHXI010000021.1"/>
</dbReference>
<dbReference type="InterPro" id="IPR002838">
    <property type="entry name" value="AIM24"/>
</dbReference>
<evidence type="ECO:0000313" key="2">
    <source>
        <dbReference type="Proteomes" id="UP000549250"/>
    </source>
</evidence>
<organism evidence="1 2">
    <name type="scientific">Azomonas macrocytogenes</name>
    <name type="common">Azotobacter macrocytogenes</name>
    <dbReference type="NCBI Taxonomy" id="69962"/>
    <lineage>
        <taxon>Bacteria</taxon>
        <taxon>Pseudomonadati</taxon>
        <taxon>Pseudomonadota</taxon>
        <taxon>Gammaproteobacteria</taxon>
        <taxon>Pseudomonadales</taxon>
        <taxon>Pseudomonadaceae</taxon>
        <taxon>Azomonas</taxon>
    </lineage>
</organism>
<gene>
    <name evidence="1" type="ORF">FHR87_003311</name>
</gene>